<proteinExistence type="predicted"/>
<keyword evidence="3" id="KW-1185">Reference proteome</keyword>
<feature type="domain" description="Fibronectin type-III" evidence="1">
    <location>
        <begin position="655"/>
        <end position="750"/>
    </location>
</feature>
<dbReference type="SUPFAM" id="SSF49265">
    <property type="entry name" value="Fibronectin type III"/>
    <property type="match status" value="2"/>
</dbReference>
<reference evidence="2 3" key="1">
    <citation type="submission" date="2016-11" db="EMBL/GenBank/DDBJ databases">
        <authorList>
            <person name="Jaros S."/>
            <person name="Januszkiewicz K."/>
            <person name="Wedrychowicz H."/>
        </authorList>
    </citation>
    <scope>NUCLEOTIDE SEQUENCE [LARGE SCALE GENOMIC DNA]</scope>
    <source>
        <strain evidence="2 3">DSM 25660</strain>
    </source>
</reference>
<dbReference type="InterPro" id="IPR036116">
    <property type="entry name" value="FN3_sf"/>
</dbReference>
<evidence type="ECO:0000313" key="3">
    <source>
        <dbReference type="Proteomes" id="UP000184147"/>
    </source>
</evidence>
<accession>A0A1M4XD48</accession>
<dbReference type="CDD" id="cd00063">
    <property type="entry name" value="FN3"/>
    <property type="match status" value="1"/>
</dbReference>
<dbReference type="Pfam" id="PF19081">
    <property type="entry name" value="Ig_7"/>
    <property type="match status" value="1"/>
</dbReference>
<dbReference type="Proteomes" id="UP000184147">
    <property type="component" value="Unassembled WGS sequence"/>
</dbReference>
<dbReference type="SMART" id="SM00060">
    <property type="entry name" value="FN3"/>
    <property type="match status" value="3"/>
</dbReference>
<dbReference type="NCBIfam" id="NF038128">
    <property type="entry name" value="choice_anch_J"/>
    <property type="match status" value="1"/>
</dbReference>
<dbReference type="Gene3D" id="2.60.120.200">
    <property type="match status" value="1"/>
</dbReference>
<dbReference type="Gene3D" id="2.60.40.10">
    <property type="entry name" value="Immunoglobulins"/>
    <property type="match status" value="3"/>
</dbReference>
<dbReference type="EMBL" id="FQVQ01000002">
    <property type="protein sequence ID" value="SHE91226.1"/>
    <property type="molecule type" value="Genomic_DNA"/>
</dbReference>
<gene>
    <name evidence="2" type="ORF">SAMN05444377_1024</name>
</gene>
<dbReference type="InterPro" id="IPR003961">
    <property type="entry name" value="FN3_dom"/>
</dbReference>
<dbReference type="Gene3D" id="2.60.120.260">
    <property type="entry name" value="Galactose-binding domain-like"/>
    <property type="match status" value="1"/>
</dbReference>
<organism evidence="2 3">
    <name type="scientific">Flavobacterium fontis</name>
    <dbReference type="NCBI Taxonomy" id="1124188"/>
    <lineage>
        <taxon>Bacteria</taxon>
        <taxon>Pseudomonadati</taxon>
        <taxon>Bacteroidota</taxon>
        <taxon>Flavobacteriia</taxon>
        <taxon>Flavobacteriales</taxon>
        <taxon>Flavobacteriaceae</taxon>
        <taxon>Flavobacterium</taxon>
    </lineage>
</organism>
<dbReference type="STRING" id="1124188.SAMN05444377_1024"/>
<sequence length="1951" mass="207610">MYFKGLRRVDFEKAMDKFFRYFIVVILIFGGLLLDSARLQAQVNSYNFAQNIVGYTPLTGGTTAFAAPWDNNTALQVPIGFTFNYDGTDFTQCFISPNGFITLGVNAPLGTNFIPLSSAVAYNTGNTGGAIAPMGGDWISNGSPIEYGIEGTAPNRTFVIQWTNANRKSGTVTLPGDFDFQIRLSETTHTITFAYGNCDTSLTTTSYNVQVGLRGFDNNIVQGNVFNRVQGSSQLWGNAGATTQGFANSSTLFTNPSAYPNFGLQFVFTQNPPCAIPSALPTGLILGGTGITSTSFVGNSFTAPTPAPSRYLIVRSLSATPPTSAQFVNRVFYPVGTVVSGFTVIANSNLTTFNQTGLAPGTTYHYWVIPFNEKCLGAPFYNLSSPLYANATTCFTTAVATAATAVGGNDFVANWNAVAGATSYSVDVSTNNTFTAILPAYNNFNVPAGTTSLNVTGLLPFTTYFYRVRANGPGCILNSGTISLTTTCGFYTIPYLQNFDTTAINALPNCFVALNNNGDTQTWNVQATTFSSAPRSVFINRNATVDMNDWLMGPGLNLTGGVSYRLIFRYNTGAVAATTENLTVFYGTSQTVAGMTNNLINLNGINNSFFETVTIDFVPATSGVYYLGFRGSSIANQSYLALDDISVTLSPSCIDPTNLAVGAIGSTTASIEWTASTTAPSGGYEYFLSTTATPPTAATTPTGSVGPGVTTLNLTGLIPSTFYWIWVRGNCGPTDKSVWTAEETFNTECSTPTVTSTIPVTRCGFGNGTLTATPSAGATIRWYDTPVNGAIIGTGNTFTTPNTSTNLTYYAEARSLGAIAKLGPTSPIAQLGVRSVQTTVGQIDFSVNSITTLLSVDIFPMVSGQTGRIIVRTNTNIPLATINYTTAVSGGNTLQAIPINIPLDPGMYNLFFETLPASGLRMNTTNSAYPYTNAVATLDGNSVDPNFYLAAYNWRFTTQCLSPRVPVTLSITAPPALTLSQSALTICEGETTAVVTVSGAGAYNTFTWTPNTGVSGSAVAGYTFNPTVTTTYTLVANQTGGSLCGNLTSITINVRTAPPTVAILPVNPTVCENSIVPLLGSTSLATPSVVLFEGFDGPTNNWVVANTSTGGTPLNSQFTIRPSGYNYINAFGWNVTFNSPTGTQFYLANSDSQSTEAGSVTRTTLTSPVFSLAGYTTAQLQFAHYIRFISGDRFWVQVSPDGGATWTTIQSYLASQGGPTSFNNVSLSLGAFLGMTNLQVRFNYESNWGYCWAIDSVSINGSLAAALTWEPTTFLFSDPAATIPYVSGTPASVVYTKPLSTITYSATLTGSNGCVRVGTSTITVAPATNPGVLGSSQLVCSSATPDNLVLTGNVGNIIRWESADDPAFTVNIATITNTTNTLTPAQMGVINPIKYYRVVVQSSPCTASFSNIVSVALPVTTWNGTAWSNGVPNANVRAIFAGNFTSTGNITACSVRVNSGTIVFSAGHSLVVTNNVVVAGGSLTFMDTASLVQLSDTAINGGNISYRRTTTPMRKFDFTYWSSPVAAQVLNVFSPQTLSDKFFIYNPTLVNWVNVANTTVMTPGVGYIIRAPNNFSATVPTVFNSNFVGVPNNGVFNVPVLNSTTNYNLIGNPYPSAISADALLSHPSNVGVMDGTLYFWTHNTPMANNGYTNNDYAIYNYLGGTGTSAAVNPGVNTSIPNGKIAAGQGFFMKALSSGNVLFNNSMRIVGDNNQFFRMAQAPATNPTTAHRYWLEVTNTTGAYKQALIGYAPQATLGIDRGFDSDYLNVGLPVALYSVLPGNQKLSIQGRPMPFEEADQVSLGFTAATSEDYTIRLSAFDGLFTAQDIFLRDKYLEVLHDLKQGPYQFRSVAGTFDDRFVIVYRTSALNTTDFDSESSIVLYHTTPETITVAAQKEQLALVKVYDVRGALLETRIGEGATSLTFQFAIPQQVLLFEITTTDGRKVMRKYVK</sequence>
<protein>
    <recommendedName>
        <fullName evidence="1">Fibronectin type-III domain-containing protein</fullName>
    </recommendedName>
</protein>
<dbReference type="InterPro" id="IPR013783">
    <property type="entry name" value="Ig-like_fold"/>
</dbReference>
<name>A0A1M4XD48_9FLAO</name>
<evidence type="ECO:0000313" key="2">
    <source>
        <dbReference type="EMBL" id="SHE91226.1"/>
    </source>
</evidence>
<dbReference type="InterPro" id="IPR044023">
    <property type="entry name" value="Ig_7"/>
</dbReference>
<evidence type="ECO:0000259" key="1">
    <source>
        <dbReference type="PROSITE" id="PS50853"/>
    </source>
</evidence>
<dbReference type="PROSITE" id="PS50853">
    <property type="entry name" value="FN3"/>
    <property type="match status" value="1"/>
</dbReference>